<keyword evidence="3 8" id="KW-0813">Transport</keyword>
<feature type="transmembrane region" description="Helical" evidence="8">
    <location>
        <begin position="403"/>
        <end position="422"/>
    </location>
</feature>
<sequence length="474" mass="50702">MDKLPNISIIAAQILEIVYRIIFVEVGGIPLIVVWFMAGGLVFTLWMRFVNLRGFTHAIKVVLGVYDNPEDEGEVSHFQALATALSATVGLGNIAGVAIAIGLGGPGAVVWMTLAGFLGMSSKFVECTLAQKYRLVNPDGTIAGGPMYYLSAGLQELGQKNLGRVLAAMFAVLAIGAALGSSSIFQANQSKVAIARVFPVFASQGWLYGSVLVLLVGLVIIGGIRRIAQITAVLVPFMCAIYVIAALWVLLVNWAKIPDAIATIFASAFEDQAVVVGGLAALIQGFRRAAFSNEAGLGIAAIAHAAARTDEPIREGIVATLEPLIDTVIICNMTALVIIITGAYNNPAWANLGGAEITSAAFGSVIHWFPYVLAAALFCFAFSTMIAWGYYGELCWQYLLGQRWAIIYKLLFLTAIFLGAIVNPQAVIKFSDAMYLTMSIPNLLGLYFLAPTVARDLTDYWQKLTTSNQVAQNS</sequence>
<keyword evidence="7 8" id="KW-0472">Membrane</keyword>
<protein>
    <submittedName>
        <fullName evidence="9">Na+/alanine symporter family protein</fullName>
    </submittedName>
</protein>
<accession>A0A5M3T7K7</accession>
<evidence type="ECO:0000256" key="2">
    <source>
        <dbReference type="ARBA" id="ARBA00009261"/>
    </source>
</evidence>
<feature type="transmembrane region" description="Helical" evidence="8">
    <location>
        <begin position="324"/>
        <end position="344"/>
    </location>
</feature>
<evidence type="ECO:0000313" key="10">
    <source>
        <dbReference type="Proteomes" id="UP000326169"/>
    </source>
</evidence>
<dbReference type="Gene3D" id="1.20.1740.10">
    <property type="entry name" value="Amino acid/polyamine transporter I"/>
    <property type="match status" value="1"/>
</dbReference>
<comment type="similarity">
    <text evidence="2 8">Belongs to the alanine or glycine:cation symporter (AGCS) (TC 2.A.25) family.</text>
</comment>
<keyword evidence="6 8" id="KW-1133">Transmembrane helix</keyword>
<evidence type="ECO:0000256" key="7">
    <source>
        <dbReference type="ARBA" id="ARBA00023136"/>
    </source>
</evidence>
<proteinExistence type="inferred from homology"/>
<keyword evidence="8" id="KW-0769">Symport</keyword>
<feature type="transmembrane region" description="Helical" evidence="8">
    <location>
        <begin position="205"/>
        <end position="224"/>
    </location>
</feature>
<dbReference type="PANTHER" id="PTHR30330">
    <property type="entry name" value="AGSS FAMILY TRANSPORTER, SODIUM-ALANINE"/>
    <property type="match status" value="1"/>
</dbReference>
<feature type="transmembrane region" description="Helical" evidence="8">
    <location>
        <begin position="21"/>
        <end position="46"/>
    </location>
</feature>
<evidence type="ECO:0000313" key="9">
    <source>
        <dbReference type="EMBL" id="GCE94465.1"/>
    </source>
</evidence>
<feature type="transmembrane region" description="Helical" evidence="8">
    <location>
        <begin position="94"/>
        <end position="114"/>
    </location>
</feature>
<comment type="caution">
    <text evidence="9">The sequence shown here is derived from an EMBL/GenBank/DDBJ whole genome shotgun (WGS) entry which is preliminary data.</text>
</comment>
<keyword evidence="5 8" id="KW-0812">Transmembrane</keyword>
<dbReference type="PRINTS" id="PR00175">
    <property type="entry name" value="NAALASMPORT"/>
</dbReference>
<organism evidence="9 10">
    <name type="scientific">Limnospira platensis NIES-46</name>
    <dbReference type="NCBI Taxonomy" id="1236695"/>
    <lineage>
        <taxon>Bacteria</taxon>
        <taxon>Bacillati</taxon>
        <taxon>Cyanobacteriota</taxon>
        <taxon>Cyanophyceae</taxon>
        <taxon>Oscillatoriophycideae</taxon>
        <taxon>Oscillatoriales</taxon>
        <taxon>Sirenicapillariaceae</taxon>
        <taxon>Limnospira</taxon>
    </lineage>
</organism>
<evidence type="ECO:0000256" key="4">
    <source>
        <dbReference type="ARBA" id="ARBA00022475"/>
    </source>
</evidence>
<dbReference type="NCBIfam" id="TIGR00835">
    <property type="entry name" value="agcS"/>
    <property type="match status" value="1"/>
</dbReference>
<evidence type="ECO:0000256" key="5">
    <source>
        <dbReference type="ARBA" id="ARBA00022692"/>
    </source>
</evidence>
<dbReference type="InterPro" id="IPR001463">
    <property type="entry name" value="Na/Ala_symport"/>
</dbReference>
<name>A0A5M3T7K7_LIMPL</name>
<dbReference type="PANTHER" id="PTHR30330:SF3">
    <property type="entry name" value="TRANSCRIPTIONAL REGULATOR, LRP FAMILY"/>
    <property type="match status" value="1"/>
</dbReference>
<feature type="transmembrane region" description="Helical" evidence="8">
    <location>
        <begin position="165"/>
        <end position="185"/>
    </location>
</feature>
<keyword evidence="4 8" id="KW-1003">Cell membrane</keyword>
<evidence type="ECO:0000256" key="3">
    <source>
        <dbReference type="ARBA" id="ARBA00022448"/>
    </source>
</evidence>
<evidence type="ECO:0000256" key="6">
    <source>
        <dbReference type="ARBA" id="ARBA00022989"/>
    </source>
</evidence>
<comment type="subcellular location">
    <subcellularLocation>
        <location evidence="1 8">Cell membrane</location>
        <topology evidence="1 8">Multi-pass membrane protein</topology>
    </subcellularLocation>
</comment>
<feature type="transmembrane region" description="Helical" evidence="8">
    <location>
        <begin position="231"/>
        <end position="254"/>
    </location>
</feature>
<feature type="transmembrane region" description="Helical" evidence="8">
    <location>
        <begin position="434"/>
        <end position="454"/>
    </location>
</feature>
<feature type="transmembrane region" description="Helical" evidence="8">
    <location>
        <begin position="260"/>
        <end position="283"/>
    </location>
</feature>
<dbReference type="Pfam" id="PF01235">
    <property type="entry name" value="Na_Ala_symp"/>
    <property type="match status" value="1"/>
</dbReference>
<dbReference type="EMBL" id="BIMW01000100">
    <property type="protein sequence ID" value="GCE94465.1"/>
    <property type="molecule type" value="Genomic_DNA"/>
</dbReference>
<gene>
    <name evidence="9" type="ORF">NIES46_25210</name>
</gene>
<dbReference type="GeneID" id="301683358"/>
<dbReference type="Proteomes" id="UP000326169">
    <property type="component" value="Unassembled WGS sequence"/>
</dbReference>
<reference evidence="9 10" key="1">
    <citation type="journal article" date="2019" name="J Genomics">
        <title>The Draft Genome of a Hydrogen-producing Cyanobacterium, Arthrospira platensis NIES-46.</title>
        <authorList>
            <person name="Suzuki S."/>
            <person name="Yamaguchi H."/>
            <person name="Kawachi M."/>
        </authorList>
    </citation>
    <scope>NUCLEOTIDE SEQUENCE [LARGE SCALE GENOMIC DNA]</scope>
    <source>
        <strain evidence="9 10">NIES-46</strain>
    </source>
</reference>
<evidence type="ECO:0000256" key="8">
    <source>
        <dbReference type="RuleBase" id="RU363064"/>
    </source>
</evidence>
<feature type="transmembrane region" description="Helical" evidence="8">
    <location>
        <begin position="368"/>
        <end position="391"/>
    </location>
</feature>
<keyword evidence="10" id="KW-1185">Reference proteome</keyword>
<dbReference type="RefSeq" id="WP_006616339.1">
    <property type="nucleotide sequence ID" value="NZ_BIMW01000100.1"/>
</dbReference>
<evidence type="ECO:0000256" key="1">
    <source>
        <dbReference type="ARBA" id="ARBA00004651"/>
    </source>
</evidence>